<dbReference type="SUPFAM" id="SSF54593">
    <property type="entry name" value="Glyoxalase/Bleomycin resistance protein/Dihydroxybiphenyl dioxygenase"/>
    <property type="match status" value="1"/>
</dbReference>
<dbReference type="EMBL" id="JAFBXE010000008">
    <property type="protein sequence ID" value="MBM2413267.1"/>
    <property type="molecule type" value="Genomic_DNA"/>
</dbReference>
<dbReference type="Proteomes" id="UP000755667">
    <property type="component" value="Unassembled WGS sequence"/>
</dbReference>
<dbReference type="Gene3D" id="3.10.180.10">
    <property type="entry name" value="2,3-Dihydroxybiphenyl 1,2-Dioxygenase, domain 1"/>
    <property type="match status" value="1"/>
</dbReference>
<dbReference type="AlphaFoldDB" id="A0A9Q2NWH0"/>
<gene>
    <name evidence="2" type="ORF">JQX41_13210</name>
    <name evidence="3" type="ORF">JQX48_13215</name>
</gene>
<dbReference type="GeneID" id="62641288"/>
<proteinExistence type="predicted"/>
<evidence type="ECO:0000313" key="2">
    <source>
        <dbReference type="EMBL" id="MBM2413267.1"/>
    </source>
</evidence>
<dbReference type="RefSeq" id="WP_085629730.1">
    <property type="nucleotide sequence ID" value="NZ_JAFBWU010000008.1"/>
</dbReference>
<evidence type="ECO:0000259" key="1">
    <source>
        <dbReference type="Pfam" id="PF13468"/>
    </source>
</evidence>
<dbReference type="InterPro" id="IPR025870">
    <property type="entry name" value="Glyoxalase-like_dom"/>
</dbReference>
<dbReference type="EMBL" id="JAFBXF010000008">
    <property type="protein sequence ID" value="MBM2417935.1"/>
    <property type="molecule type" value="Genomic_DNA"/>
</dbReference>
<evidence type="ECO:0000313" key="3">
    <source>
        <dbReference type="EMBL" id="MBM2417935.1"/>
    </source>
</evidence>
<name>A0A9Q2NWH0_9RHOB</name>
<evidence type="ECO:0000313" key="5">
    <source>
        <dbReference type="Proteomes" id="UP000809440"/>
    </source>
</evidence>
<feature type="domain" description="Glyoxalase-like" evidence="1">
    <location>
        <begin position="5"/>
        <end position="175"/>
    </location>
</feature>
<reference evidence="2 5" key="1">
    <citation type="submission" date="2021-01" db="EMBL/GenBank/DDBJ databases">
        <title>Diatom-associated Roseobacters Show Island Model of Population Structure.</title>
        <authorList>
            <person name="Qu L."/>
            <person name="Feng X."/>
            <person name="Chen Y."/>
            <person name="Li L."/>
            <person name="Wang X."/>
            <person name="Hu Z."/>
            <person name="Wang H."/>
            <person name="Luo H."/>
        </authorList>
    </citation>
    <scope>NUCLEOTIDE SEQUENCE</scope>
    <source>
        <strain evidence="3 5">CC28-63</strain>
        <strain evidence="2">CC28-69</strain>
    </source>
</reference>
<dbReference type="InterPro" id="IPR029068">
    <property type="entry name" value="Glyas_Bleomycin-R_OHBP_Dase"/>
</dbReference>
<protein>
    <submittedName>
        <fullName evidence="2">VOC family protein</fullName>
    </submittedName>
</protein>
<evidence type="ECO:0000313" key="4">
    <source>
        <dbReference type="Proteomes" id="UP000755667"/>
    </source>
</evidence>
<organism evidence="2 4">
    <name type="scientific">Marivita cryptomonadis</name>
    <dbReference type="NCBI Taxonomy" id="505252"/>
    <lineage>
        <taxon>Bacteria</taxon>
        <taxon>Pseudomonadati</taxon>
        <taxon>Pseudomonadota</taxon>
        <taxon>Alphaproteobacteria</taxon>
        <taxon>Rhodobacterales</taxon>
        <taxon>Roseobacteraceae</taxon>
        <taxon>Marivita</taxon>
    </lineage>
</organism>
<dbReference type="OrthoDB" id="8451710at2"/>
<dbReference type="Pfam" id="PF13468">
    <property type="entry name" value="Glyoxalase_3"/>
    <property type="match status" value="1"/>
</dbReference>
<sequence length="205" mass="22668">MKFELDHIAVAGETLDEAVAHSEEALGVTLGAGGQHAHYATHNRLLGLEQDLYFEAIAPDPSQPKPDYPRWFGLDDFDGPAQLDKWILRCDDIDAAQRMFPEAGEPVHLSRGDLSWTMLVPPDGRLPFGGLFPAIIQWHTETPPGMTLHSAGLRLEALTICGPDVAALQERLAPVLDDDRVIYRTMADRMMQAVFLTTSGRRILT</sequence>
<dbReference type="Proteomes" id="UP000809440">
    <property type="component" value="Unassembled WGS sequence"/>
</dbReference>
<accession>A0A9Q2NWH0</accession>
<comment type="caution">
    <text evidence="2">The sequence shown here is derived from an EMBL/GenBank/DDBJ whole genome shotgun (WGS) entry which is preliminary data.</text>
</comment>
<keyword evidence="5" id="KW-1185">Reference proteome</keyword>